<evidence type="ECO:0000313" key="2">
    <source>
        <dbReference type="Proteomes" id="UP001145742"/>
    </source>
</evidence>
<proteinExistence type="predicted"/>
<dbReference type="EMBL" id="WHWB01034449">
    <property type="protein sequence ID" value="KAJ7409882.1"/>
    <property type="molecule type" value="Genomic_DNA"/>
</dbReference>
<sequence>MDGLLNQLVPDNARLFCSVAKDLKEEDDSVNVEHKSSRWEETFQITKSNHERGTITATAKPLKHIV</sequence>
<protein>
    <submittedName>
        <fullName evidence="1">Uncharacterized protein</fullName>
    </submittedName>
</protein>
<comment type="caution">
    <text evidence="1">The sequence shown here is derived from an EMBL/GenBank/DDBJ whole genome shotgun (WGS) entry which is preliminary data.</text>
</comment>
<dbReference type="Proteomes" id="UP001145742">
    <property type="component" value="Unassembled WGS sequence"/>
</dbReference>
<accession>A0ABQ9D184</accession>
<organism evidence="1 2">
    <name type="scientific">Willisornis vidua</name>
    <name type="common">Xingu scale-backed antbird</name>
    <dbReference type="NCBI Taxonomy" id="1566151"/>
    <lineage>
        <taxon>Eukaryota</taxon>
        <taxon>Metazoa</taxon>
        <taxon>Chordata</taxon>
        <taxon>Craniata</taxon>
        <taxon>Vertebrata</taxon>
        <taxon>Euteleostomi</taxon>
        <taxon>Archelosauria</taxon>
        <taxon>Archosauria</taxon>
        <taxon>Dinosauria</taxon>
        <taxon>Saurischia</taxon>
        <taxon>Theropoda</taxon>
        <taxon>Coelurosauria</taxon>
        <taxon>Aves</taxon>
        <taxon>Neognathae</taxon>
        <taxon>Neoaves</taxon>
        <taxon>Telluraves</taxon>
        <taxon>Australaves</taxon>
        <taxon>Passeriformes</taxon>
        <taxon>Thamnophilidae</taxon>
        <taxon>Willisornis</taxon>
    </lineage>
</organism>
<reference evidence="1" key="1">
    <citation type="submission" date="2019-10" db="EMBL/GenBank/DDBJ databases">
        <authorList>
            <person name="Soares A.E.R."/>
            <person name="Aleixo A."/>
            <person name="Schneider P."/>
            <person name="Miyaki C.Y."/>
            <person name="Schneider M.P."/>
            <person name="Mello C."/>
            <person name="Vasconcelos A.T.R."/>
        </authorList>
    </citation>
    <scope>NUCLEOTIDE SEQUENCE</scope>
    <source>
        <tissue evidence="1">Muscle</tissue>
    </source>
</reference>
<name>A0ABQ9D184_9PASS</name>
<evidence type="ECO:0000313" key="1">
    <source>
        <dbReference type="EMBL" id="KAJ7409882.1"/>
    </source>
</evidence>
<keyword evidence="2" id="KW-1185">Reference proteome</keyword>
<gene>
    <name evidence="1" type="ORF">WISP_112061</name>
</gene>